<feature type="domain" description="OCIA" evidence="1">
    <location>
        <begin position="10"/>
        <end position="46"/>
    </location>
</feature>
<organism evidence="2 4">
    <name type="scientific">Rotaria sordida</name>
    <dbReference type="NCBI Taxonomy" id="392033"/>
    <lineage>
        <taxon>Eukaryota</taxon>
        <taxon>Metazoa</taxon>
        <taxon>Spiralia</taxon>
        <taxon>Gnathifera</taxon>
        <taxon>Rotifera</taxon>
        <taxon>Eurotatoria</taxon>
        <taxon>Bdelloidea</taxon>
        <taxon>Philodinida</taxon>
        <taxon>Philodinidae</taxon>
        <taxon>Rotaria</taxon>
    </lineage>
</organism>
<dbReference type="Proteomes" id="UP000663882">
    <property type="component" value="Unassembled WGS sequence"/>
</dbReference>
<sequence length="129" mass="14863">MSTSIQPPKQLNRDETRILEECEQESLIYRSLPLSICSFFAIQYTIYMIGKFSYALACQKKILMKIPDSNLAKMIRGVENRQISNIDNVNNYKKKQTNDLNEAVIFESDTHLTSVGTNQYGDPIYKTNK</sequence>
<dbReference type="Proteomes" id="UP000663823">
    <property type="component" value="Unassembled WGS sequence"/>
</dbReference>
<name>A0A814KNA6_9BILA</name>
<dbReference type="Pfam" id="PF07051">
    <property type="entry name" value="OCIA"/>
    <property type="match status" value="1"/>
</dbReference>
<evidence type="ECO:0000259" key="1">
    <source>
        <dbReference type="Pfam" id="PF07051"/>
    </source>
</evidence>
<comment type="caution">
    <text evidence="2">The sequence shown here is derived from an EMBL/GenBank/DDBJ whole genome shotgun (WGS) entry which is preliminary data.</text>
</comment>
<dbReference type="EMBL" id="CAJOAX010000233">
    <property type="protein sequence ID" value="CAF3545849.1"/>
    <property type="molecule type" value="Genomic_DNA"/>
</dbReference>
<accession>A0A814KNA6</accession>
<proteinExistence type="predicted"/>
<dbReference type="GO" id="GO:0005768">
    <property type="term" value="C:endosome"/>
    <property type="evidence" value="ECO:0007669"/>
    <property type="project" value="TreeGrafter"/>
</dbReference>
<gene>
    <name evidence="3" type="ORF">OTI717_LOCUS4044</name>
    <name evidence="2" type="ORF">RFH988_LOCUS16930</name>
</gene>
<evidence type="ECO:0000313" key="3">
    <source>
        <dbReference type="EMBL" id="CAF3545849.1"/>
    </source>
</evidence>
<dbReference type="PANTHER" id="PTHR13336:SF3">
    <property type="entry name" value="OCIA DOMAIN-CONTAINING PROTEIN 1"/>
    <property type="match status" value="1"/>
</dbReference>
<dbReference type="InterPro" id="IPR040187">
    <property type="entry name" value="OCAD1/2"/>
</dbReference>
<dbReference type="InterPro" id="IPR009764">
    <property type="entry name" value="OCIA_dom"/>
</dbReference>
<dbReference type="EMBL" id="CAJNOO010000885">
    <property type="protein sequence ID" value="CAF1054822.1"/>
    <property type="molecule type" value="Genomic_DNA"/>
</dbReference>
<dbReference type="AlphaFoldDB" id="A0A814KNA6"/>
<evidence type="ECO:0000313" key="4">
    <source>
        <dbReference type="Proteomes" id="UP000663882"/>
    </source>
</evidence>
<dbReference type="OrthoDB" id="6513616at2759"/>
<protein>
    <recommendedName>
        <fullName evidence="1">OCIA domain-containing protein</fullName>
    </recommendedName>
</protein>
<evidence type="ECO:0000313" key="2">
    <source>
        <dbReference type="EMBL" id="CAF1054822.1"/>
    </source>
</evidence>
<reference evidence="2" key="1">
    <citation type="submission" date="2021-02" db="EMBL/GenBank/DDBJ databases">
        <authorList>
            <person name="Nowell W R."/>
        </authorList>
    </citation>
    <scope>NUCLEOTIDE SEQUENCE</scope>
</reference>
<dbReference type="PANTHER" id="PTHR13336">
    <property type="entry name" value="OVARIAN CARCINOMA IMMUNOREACTIVE ANTIGEN"/>
    <property type="match status" value="1"/>
</dbReference>